<keyword evidence="5" id="KW-0539">Nucleus</keyword>
<dbReference type="Proteomes" id="UP000769528">
    <property type="component" value="Unassembled WGS sequence"/>
</dbReference>
<keyword evidence="8" id="KW-1185">Reference proteome</keyword>
<evidence type="ECO:0000256" key="4">
    <source>
        <dbReference type="ARBA" id="ARBA00023163"/>
    </source>
</evidence>
<evidence type="ECO:0000313" key="7">
    <source>
        <dbReference type="EMBL" id="KAH3675177.1"/>
    </source>
</evidence>
<feature type="compositionally biased region" description="Basic and acidic residues" evidence="6">
    <location>
        <begin position="123"/>
        <end position="145"/>
    </location>
</feature>
<sequence length="206" mass="23608">MYISVKLTPTSSQEIQASEMLQIENHASTIIRLVEELLSITRTLKESWILGQLPVQTEYKDPTIGIEFKINEALDKILQSKRLEDEVNEKDFDSEIEELKEGEAIEINPIVDENSKKEFQIEPVSVDKKNQPGPRERDQQHETKPEVPQVPELQDINPNSQFDEAMDNDFGAAIDLRDNDNLNEIDFESFGNIDNNHGDDDIIMLD</sequence>
<evidence type="ECO:0000256" key="2">
    <source>
        <dbReference type="ARBA" id="ARBA00005942"/>
    </source>
</evidence>
<organism evidence="7 8">
    <name type="scientific">Wickerhamomyces mucosus</name>
    <dbReference type="NCBI Taxonomy" id="1378264"/>
    <lineage>
        <taxon>Eukaryota</taxon>
        <taxon>Fungi</taxon>
        <taxon>Dikarya</taxon>
        <taxon>Ascomycota</taxon>
        <taxon>Saccharomycotina</taxon>
        <taxon>Saccharomycetes</taxon>
        <taxon>Phaffomycetales</taxon>
        <taxon>Wickerhamomycetaceae</taxon>
        <taxon>Wickerhamomyces</taxon>
    </lineage>
</organism>
<dbReference type="GO" id="GO:0003712">
    <property type="term" value="F:transcription coregulator activity"/>
    <property type="evidence" value="ECO:0007669"/>
    <property type="project" value="InterPro"/>
</dbReference>
<dbReference type="OrthoDB" id="203279at2759"/>
<comment type="caution">
    <text evidence="7">The sequence shown here is derived from an EMBL/GenBank/DDBJ whole genome shotgun (WGS) entry which is preliminary data.</text>
</comment>
<evidence type="ECO:0000256" key="1">
    <source>
        <dbReference type="ARBA" id="ARBA00004123"/>
    </source>
</evidence>
<name>A0A9P8PPC6_9ASCO</name>
<reference evidence="7" key="1">
    <citation type="journal article" date="2021" name="Open Biol.">
        <title>Shared evolutionary footprints suggest mitochondrial oxidative damage underlies multiple complex I losses in fungi.</title>
        <authorList>
            <person name="Schikora-Tamarit M.A."/>
            <person name="Marcet-Houben M."/>
            <person name="Nosek J."/>
            <person name="Gabaldon T."/>
        </authorList>
    </citation>
    <scope>NUCLEOTIDE SEQUENCE</scope>
    <source>
        <strain evidence="7">CBS6341</strain>
    </source>
</reference>
<keyword evidence="3" id="KW-0805">Transcription regulation</keyword>
<dbReference type="EMBL" id="JAEUBF010000781">
    <property type="protein sequence ID" value="KAH3675177.1"/>
    <property type="molecule type" value="Genomic_DNA"/>
</dbReference>
<evidence type="ECO:0000256" key="6">
    <source>
        <dbReference type="SAM" id="MobiDB-lite"/>
    </source>
</evidence>
<gene>
    <name evidence="7" type="ORF">WICMUC_002833</name>
</gene>
<dbReference type="GO" id="GO:0016592">
    <property type="term" value="C:mediator complex"/>
    <property type="evidence" value="ECO:0007669"/>
    <property type="project" value="InterPro"/>
</dbReference>
<proteinExistence type="inferred from homology"/>
<dbReference type="Pfam" id="PF06179">
    <property type="entry name" value="Med22"/>
    <property type="match status" value="1"/>
</dbReference>
<protein>
    <submittedName>
        <fullName evidence="7">Uncharacterized protein</fullName>
    </submittedName>
</protein>
<accession>A0A9P8PPC6</accession>
<reference evidence="7" key="2">
    <citation type="submission" date="2021-01" db="EMBL/GenBank/DDBJ databases">
        <authorList>
            <person name="Schikora-Tamarit M.A."/>
        </authorList>
    </citation>
    <scope>NUCLEOTIDE SEQUENCE</scope>
    <source>
        <strain evidence="7">CBS6341</strain>
    </source>
</reference>
<keyword evidence="4" id="KW-0804">Transcription</keyword>
<dbReference type="Gene3D" id="6.10.280.160">
    <property type="entry name" value="Mediator of RNA polymerase II transcription subunit 22"/>
    <property type="match status" value="1"/>
</dbReference>
<evidence type="ECO:0000313" key="8">
    <source>
        <dbReference type="Proteomes" id="UP000769528"/>
    </source>
</evidence>
<dbReference type="AlphaFoldDB" id="A0A9P8PPC6"/>
<dbReference type="InterPro" id="IPR009332">
    <property type="entry name" value="Med22"/>
</dbReference>
<feature type="region of interest" description="Disordered" evidence="6">
    <location>
        <begin position="123"/>
        <end position="165"/>
    </location>
</feature>
<dbReference type="GO" id="GO:0006357">
    <property type="term" value="P:regulation of transcription by RNA polymerase II"/>
    <property type="evidence" value="ECO:0007669"/>
    <property type="project" value="InterPro"/>
</dbReference>
<evidence type="ECO:0000256" key="5">
    <source>
        <dbReference type="ARBA" id="ARBA00023242"/>
    </source>
</evidence>
<evidence type="ECO:0000256" key="3">
    <source>
        <dbReference type="ARBA" id="ARBA00023015"/>
    </source>
</evidence>
<comment type="similarity">
    <text evidence="2">Belongs to the Mediator complex subunit 22 family.</text>
</comment>
<comment type="subcellular location">
    <subcellularLocation>
        <location evidence="1">Nucleus</location>
    </subcellularLocation>
</comment>